<organism evidence="1 2">
    <name type="scientific">Paenibacillus arenilitoris</name>
    <dbReference type="NCBI Taxonomy" id="2772299"/>
    <lineage>
        <taxon>Bacteria</taxon>
        <taxon>Bacillati</taxon>
        <taxon>Bacillota</taxon>
        <taxon>Bacilli</taxon>
        <taxon>Bacillales</taxon>
        <taxon>Paenibacillaceae</taxon>
        <taxon>Paenibacillus</taxon>
    </lineage>
</organism>
<evidence type="ECO:0000313" key="1">
    <source>
        <dbReference type="EMBL" id="MBD2871621.1"/>
    </source>
</evidence>
<comment type="caution">
    <text evidence="1">The sequence shown here is derived from an EMBL/GenBank/DDBJ whole genome shotgun (WGS) entry which is preliminary data.</text>
</comment>
<sequence>MIKLLRLAVIVIVISLTGALIHVKYNPPLDAYGIGSSSDKRVLLVGVGNKSRFAEIRIEDVLVNDNTRPSNVNIQVSDPSKGFIVSDDPEAEEAQNYHFEDLNAIRLQTDTDRQEQASGKASGKDTVYAVTIGHDESIHQVSIAYRYLGLPYREVIQTKW</sequence>
<reference evidence="1" key="1">
    <citation type="submission" date="2020-09" db="EMBL/GenBank/DDBJ databases">
        <title>A novel bacterium of genus Paenibacillus, isolated from South China Sea.</title>
        <authorList>
            <person name="Huang H."/>
            <person name="Mo K."/>
            <person name="Hu Y."/>
        </authorList>
    </citation>
    <scope>NUCLEOTIDE SEQUENCE</scope>
    <source>
        <strain evidence="1">IB182493</strain>
    </source>
</reference>
<dbReference type="Proteomes" id="UP000632125">
    <property type="component" value="Unassembled WGS sequence"/>
</dbReference>
<dbReference type="RefSeq" id="WP_190865582.1">
    <property type="nucleotide sequence ID" value="NZ_JACXIY010000033.1"/>
</dbReference>
<accession>A0A927H7H6</accession>
<dbReference type="EMBL" id="JACXIY010000033">
    <property type="protein sequence ID" value="MBD2871621.1"/>
    <property type="molecule type" value="Genomic_DNA"/>
</dbReference>
<gene>
    <name evidence="1" type="ORF">IDH41_23810</name>
</gene>
<proteinExistence type="predicted"/>
<protein>
    <submittedName>
        <fullName evidence="1">Uncharacterized protein</fullName>
    </submittedName>
</protein>
<dbReference type="AlphaFoldDB" id="A0A927H7H6"/>
<name>A0A927H7H6_9BACL</name>
<evidence type="ECO:0000313" key="2">
    <source>
        <dbReference type="Proteomes" id="UP000632125"/>
    </source>
</evidence>
<keyword evidence="2" id="KW-1185">Reference proteome</keyword>